<evidence type="ECO:0000313" key="2">
    <source>
        <dbReference type="EMBL" id="TYS60253.1"/>
    </source>
</evidence>
<dbReference type="KEGG" id="bhk:B4U37_17965"/>
<dbReference type="Proteomes" id="UP000323393">
    <property type="component" value="Unassembled WGS sequence"/>
</dbReference>
<dbReference type="EMBL" id="CP020880">
    <property type="protein sequence ID" value="ART77798.1"/>
    <property type="molecule type" value="Genomic_DNA"/>
</dbReference>
<accession>A0A1Y0CRA8</accession>
<dbReference type="EMBL" id="VTEU01000002">
    <property type="protein sequence ID" value="TYS60253.1"/>
    <property type="molecule type" value="Genomic_DNA"/>
</dbReference>
<proteinExistence type="predicted"/>
<evidence type="ECO:0000313" key="1">
    <source>
        <dbReference type="EMBL" id="ART77798.1"/>
    </source>
</evidence>
<dbReference type="InterPro" id="IPR038193">
    <property type="entry name" value="Mistic_sf"/>
</dbReference>
<organism evidence="2 4">
    <name type="scientific">Sutcliffiella horikoshii</name>
    <dbReference type="NCBI Taxonomy" id="79883"/>
    <lineage>
        <taxon>Bacteria</taxon>
        <taxon>Bacillati</taxon>
        <taxon>Bacillota</taxon>
        <taxon>Bacilli</taxon>
        <taxon>Bacillales</taxon>
        <taxon>Bacillaceae</taxon>
        <taxon>Sutcliffiella</taxon>
    </lineage>
</organism>
<evidence type="ECO:0000313" key="4">
    <source>
        <dbReference type="Proteomes" id="UP000323393"/>
    </source>
</evidence>
<dbReference type="GeneID" id="96740291"/>
<sequence>MKLRKEEKEQLSEAIDQMNESLDRFIEFYNESEDDKPIISFNDEVIQLIEAGKQKYGEEALTQKINSIVKEVLSFISAEDER</sequence>
<dbReference type="InterPro" id="IPR021078">
    <property type="entry name" value="Membrane-integrating_Mistic"/>
</dbReference>
<reference evidence="1 3" key="1">
    <citation type="submission" date="2017-04" db="EMBL/GenBank/DDBJ databases">
        <title>Complete Genome Sequence of the Bacillus horikoshii 20a strain from Cuatro Cienegas, Coahuila, Mexico.</title>
        <authorList>
            <person name="Zarza E."/>
            <person name="Alcaraz L.D."/>
            <person name="Aguilar-Salinas B."/>
            <person name="Islas A."/>
            <person name="Olmedo-Alvarez G."/>
        </authorList>
    </citation>
    <scope>NUCLEOTIDE SEQUENCE [LARGE SCALE GENOMIC DNA]</scope>
    <source>
        <strain evidence="1 3">20a</strain>
    </source>
</reference>
<reference evidence="2 4" key="2">
    <citation type="submission" date="2019-08" db="EMBL/GenBank/DDBJ databases">
        <title>Bacillus genomes from the desert of Cuatro Cienegas, Coahuila.</title>
        <authorList>
            <person name="Olmedo-Alvarez G."/>
        </authorList>
    </citation>
    <scope>NUCLEOTIDE SEQUENCE [LARGE SCALE GENOMIC DNA]</scope>
    <source>
        <strain evidence="2 4">CH88_3T</strain>
    </source>
</reference>
<dbReference type="RefSeq" id="WP_010196385.1">
    <property type="nucleotide sequence ID" value="NZ_CP020880.1"/>
</dbReference>
<name>A0A1Y0CRA8_9BACI</name>
<dbReference type="AlphaFoldDB" id="A0A1Y0CRA8"/>
<dbReference type="Gene3D" id="1.10.220.90">
    <property type="entry name" value="Mistic"/>
    <property type="match status" value="1"/>
</dbReference>
<dbReference type="Proteomes" id="UP000195573">
    <property type="component" value="Chromosome"/>
</dbReference>
<dbReference type="Pfam" id="PF11458">
    <property type="entry name" value="Mistic"/>
    <property type="match status" value="1"/>
</dbReference>
<protein>
    <submittedName>
        <fullName evidence="2">Atypical membrane-integrating protein (Mistic protein)</fullName>
    </submittedName>
</protein>
<keyword evidence="3" id="KW-1185">Reference proteome</keyword>
<evidence type="ECO:0000313" key="3">
    <source>
        <dbReference type="Proteomes" id="UP000195573"/>
    </source>
</evidence>
<gene>
    <name evidence="1" type="ORF">B4U37_17965</name>
    <name evidence="2" type="ORF">FZC74_08945</name>
</gene>